<dbReference type="GO" id="GO:0005315">
    <property type="term" value="F:phosphate transmembrane transporter activity"/>
    <property type="evidence" value="ECO:0007669"/>
    <property type="project" value="InterPro"/>
</dbReference>
<accession>A0A3B0VC51</accession>
<evidence type="ECO:0000259" key="4">
    <source>
        <dbReference type="PROSITE" id="PS50893"/>
    </source>
</evidence>
<protein>
    <submittedName>
        <fullName evidence="5">Tungstate ABC transporter, ATP-binding protein</fullName>
    </submittedName>
</protein>
<dbReference type="InterPro" id="IPR017871">
    <property type="entry name" value="ABC_transporter-like_CS"/>
</dbReference>
<dbReference type="CDD" id="cd03260">
    <property type="entry name" value="ABC_PstB_phosphate_transporter"/>
    <property type="match status" value="1"/>
</dbReference>
<evidence type="ECO:0000313" key="5">
    <source>
        <dbReference type="EMBL" id="VAW40471.1"/>
    </source>
</evidence>
<keyword evidence="1" id="KW-0813">Transport</keyword>
<dbReference type="InterPro" id="IPR027417">
    <property type="entry name" value="P-loop_NTPase"/>
</dbReference>
<dbReference type="GO" id="GO:0016887">
    <property type="term" value="F:ATP hydrolysis activity"/>
    <property type="evidence" value="ECO:0007669"/>
    <property type="project" value="InterPro"/>
</dbReference>
<feature type="domain" description="ABC transporter" evidence="4">
    <location>
        <begin position="2"/>
        <end position="238"/>
    </location>
</feature>
<dbReference type="GO" id="GO:0005524">
    <property type="term" value="F:ATP binding"/>
    <property type="evidence" value="ECO:0007669"/>
    <property type="project" value="UniProtKB-KW"/>
</dbReference>
<dbReference type="PANTHER" id="PTHR43423:SF1">
    <property type="entry name" value="ABC TRANSPORTER I FAMILY MEMBER 17"/>
    <property type="match status" value="1"/>
</dbReference>
<dbReference type="SMART" id="SM00382">
    <property type="entry name" value="AAA"/>
    <property type="match status" value="1"/>
</dbReference>
<dbReference type="EMBL" id="UOEU01000797">
    <property type="protein sequence ID" value="VAW40471.1"/>
    <property type="molecule type" value="Genomic_DNA"/>
</dbReference>
<evidence type="ECO:0000256" key="2">
    <source>
        <dbReference type="ARBA" id="ARBA00022741"/>
    </source>
</evidence>
<dbReference type="PANTHER" id="PTHR43423">
    <property type="entry name" value="ABC TRANSPORTER I FAMILY MEMBER 17"/>
    <property type="match status" value="1"/>
</dbReference>
<dbReference type="GO" id="GO:0035435">
    <property type="term" value="P:phosphate ion transmembrane transport"/>
    <property type="evidence" value="ECO:0007669"/>
    <property type="project" value="InterPro"/>
</dbReference>
<evidence type="ECO:0000256" key="1">
    <source>
        <dbReference type="ARBA" id="ARBA00022448"/>
    </source>
</evidence>
<dbReference type="GO" id="GO:0016020">
    <property type="term" value="C:membrane"/>
    <property type="evidence" value="ECO:0007669"/>
    <property type="project" value="InterPro"/>
</dbReference>
<dbReference type="PROSITE" id="PS00211">
    <property type="entry name" value="ABC_TRANSPORTER_1"/>
    <property type="match status" value="1"/>
</dbReference>
<dbReference type="InterPro" id="IPR005670">
    <property type="entry name" value="PstB-like"/>
</dbReference>
<dbReference type="AlphaFoldDB" id="A0A3B0VC51"/>
<keyword evidence="3 5" id="KW-0067">ATP-binding</keyword>
<gene>
    <name evidence="5" type="ORF">MNBD_CHLOROFLEXI01-4424</name>
</gene>
<dbReference type="PROSITE" id="PS50893">
    <property type="entry name" value="ABC_TRANSPORTER_2"/>
    <property type="match status" value="1"/>
</dbReference>
<keyword evidence="2" id="KW-0547">Nucleotide-binding</keyword>
<dbReference type="InterPro" id="IPR003593">
    <property type="entry name" value="AAA+_ATPase"/>
</dbReference>
<dbReference type="Gene3D" id="3.40.50.300">
    <property type="entry name" value="P-loop containing nucleotide triphosphate hydrolases"/>
    <property type="match status" value="1"/>
</dbReference>
<organism evidence="5">
    <name type="scientific">hydrothermal vent metagenome</name>
    <dbReference type="NCBI Taxonomy" id="652676"/>
    <lineage>
        <taxon>unclassified sequences</taxon>
        <taxon>metagenomes</taxon>
        <taxon>ecological metagenomes</taxon>
    </lineage>
</organism>
<reference evidence="5" key="1">
    <citation type="submission" date="2018-06" db="EMBL/GenBank/DDBJ databases">
        <authorList>
            <person name="Zhirakovskaya E."/>
        </authorList>
    </citation>
    <scope>NUCLEOTIDE SEQUENCE</scope>
</reference>
<dbReference type="Pfam" id="PF00005">
    <property type="entry name" value="ABC_tran"/>
    <property type="match status" value="1"/>
</dbReference>
<name>A0A3B0VC51_9ZZZZ</name>
<evidence type="ECO:0000256" key="3">
    <source>
        <dbReference type="ARBA" id="ARBA00022840"/>
    </source>
</evidence>
<proteinExistence type="predicted"/>
<dbReference type="SUPFAM" id="SSF52540">
    <property type="entry name" value="P-loop containing nucleoside triphosphate hydrolases"/>
    <property type="match status" value="1"/>
</dbReference>
<dbReference type="InterPro" id="IPR003439">
    <property type="entry name" value="ABC_transporter-like_ATP-bd"/>
</dbReference>
<sequence length="244" mass="27188">MIQAGDIYTLAQVQQVYNGRTVLNIDRLSLKAGEILALVGPSGAGKSTLLRLLAFLERPSSGTLTYKNEPINENWPDLATRRQVTMVFQRPVLLRRSVLENVAYGLKLRGREDWQTAVQEAIKQLGLQELADAAADTLSGGEMQRAALARALVLQPKVLLLDEPTANLDPYNIKLIEEMIQQVNERRKTAVVIVTHNIFQARRVAHRVGLLLNGRLVEVSETESFFEAPSRSETAAFIRGDIIY</sequence>